<dbReference type="InterPro" id="IPR036390">
    <property type="entry name" value="WH_DNA-bd_sf"/>
</dbReference>
<proteinExistence type="predicted"/>
<dbReference type="InterPro" id="IPR036388">
    <property type="entry name" value="WH-like_DNA-bd_sf"/>
</dbReference>
<dbReference type="Pfam" id="PF12802">
    <property type="entry name" value="MarR_2"/>
    <property type="match status" value="1"/>
</dbReference>
<dbReference type="PROSITE" id="PS50995">
    <property type="entry name" value="HTH_MARR_2"/>
    <property type="match status" value="1"/>
</dbReference>
<dbReference type="EMBL" id="CP038267">
    <property type="protein sequence ID" value="QBR94481.1"/>
    <property type="molecule type" value="Genomic_DNA"/>
</dbReference>
<gene>
    <name evidence="2" type="ORF">EXE57_12500</name>
</gene>
<dbReference type="InterPro" id="IPR039422">
    <property type="entry name" value="MarR/SlyA-like"/>
</dbReference>
<sequence>MVRETDQFCQGSSRVEQQQTSTGVWMFVAGRHLETRIFEHLRAGGFDDLTLAQGRIAARLGPDGTRLTDLAAAAQVTKQTAGFLVDQLERAGYVERRPDPTDARARLVVLAERGIRAQERAREMEAVVEAEWEAHLGPARMRELRRALLDLRALTDPWREA</sequence>
<name>A0A4P7GRJ7_9ACTN</name>
<dbReference type="Proteomes" id="UP000294894">
    <property type="component" value="Chromosome"/>
</dbReference>
<dbReference type="GO" id="GO:0006950">
    <property type="term" value="P:response to stress"/>
    <property type="evidence" value="ECO:0007669"/>
    <property type="project" value="TreeGrafter"/>
</dbReference>
<keyword evidence="3" id="KW-1185">Reference proteome</keyword>
<organism evidence="2 3">
    <name type="scientific">Nocardioides euryhalodurans</name>
    <dbReference type="NCBI Taxonomy" id="2518370"/>
    <lineage>
        <taxon>Bacteria</taxon>
        <taxon>Bacillati</taxon>
        <taxon>Actinomycetota</taxon>
        <taxon>Actinomycetes</taxon>
        <taxon>Propionibacteriales</taxon>
        <taxon>Nocardioidaceae</taxon>
        <taxon>Nocardioides</taxon>
    </lineage>
</organism>
<feature type="domain" description="HTH marR-type" evidence="1">
    <location>
        <begin position="1"/>
        <end position="153"/>
    </location>
</feature>
<dbReference type="AlphaFoldDB" id="A0A4P7GRJ7"/>
<evidence type="ECO:0000313" key="2">
    <source>
        <dbReference type="EMBL" id="QBR94481.1"/>
    </source>
</evidence>
<dbReference type="PANTHER" id="PTHR33164">
    <property type="entry name" value="TRANSCRIPTIONAL REGULATOR, MARR FAMILY"/>
    <property type="match status" value="1"/>
</dbReference>
<evidence type="ECO:0000313" key="3">
    <source>
        <dbReference type="Proteomes" id="UP000294894"/>
    </source>
</evidence>
<dbReference type="SUPFAM" id="SSF46785">
    <property type="entry name" value="Winged helix' DNA-binding domain"/>
    <property type="match status" value="1"/>
</dbReference>
<dbReference type="GO" id="GO:0003700">
    <property type="term" value="F:DNA-binding transcription factor activity"/>
    <property type="evidence" value="ECO:0007669"/>
    <property type="project" value="InterPro"/>
</dbReference>
<dbReference type="OrthoDB" id="122135at2"/>
<protein>
    <submittedName>
        <fullName evidence="2">MarR family transcriptional regulator</fullName>
    </submittedName>
</protein>
<reference evidence="2 3" key="1">
    <citation type="submission" date="2019-03" db="EMBL/GenBank/DDBJ databases">
        <title>Three New Species of Nocardioides, Nocardioides euryhalodurans sp. nov., Nocardioides seonyuensis sp. nov. and Nocardioides eburneoflavus sp. nov., Iolated from Soil.</title>
        <authorList>
            <person name="Roh S.G."/>
            <person name="Lee C."/>
            <person name="Kim M.-K."/>
            <person name="Kim S.B."/>
        </authorList>
    </citation>
    <scope>NUCLEOTIDE SEQUENCE [LARGE SCALE GENOMIC DNA]</scope>
    <source>
        <strain evidence="2 3">MMS17-SY117</strain>
    </source>
</reference>
<evidence type="ECO:0000259" key="1">
    <source>
        <dbReference type="PROSITE" id="PS50995"/>
    </source>
</evidence>
<dbReference type="SMART" id="SM00347">
    <property type="entry name" value="HTH_MARR"/>
    <property type="match status" value="1"/>
</dbReference>
<dbReference type="PANTHER" id="PTHR33164:SF99">
    <property type="entry name" value="MARR FAMILY REGULATORY PROTEIN"/>
    <property type="match status" value="1"/>
</dbReference>
<dbReference type="KEGG" id="noy:EXE57_12500"/>
<accession>A0A4P7GRJ7</accession>
<dbReference type="Gene3D" id="1.10.10.10">
    <property type="entry name" value="Winged helix-like DNA-binding domain superfamily/Winged helix DNA-binding domain"/>
    <property type="match status" value="1"/>
</dbReference>
<dbReference type="InterPro" id="IPR000835">
    <property type="entry name" value="HTH_MarR-typ"/>
</dbReference>